<dbReference type="EMBL" id="BAAAOF010000006">
    <property type="protein sequence ID" value="GAA1936216.1"/>
    <property type="molecule type" value="Genomic_DNA"/>
</dbReference>
<comment type="cofactor">
    <cofactor evidence="1">
        <name>FAD</name>
        <dbReference type="ChEBI" id="CHEBI:57692"/>
    </cofactor>
</comment>
<dbReference type="InterPro" id="IPR036188">
    <property type="entry name" value="FAD/NAD-bd_sf"/>
</dbReference>
<dbReference type="Pfam" id="PF01494">
    <property type="entry name" value="FAD_binding_3"/>
    <property type="match status" value="1"/>
</dbReference>
<dbReference type="InterPro" id="IPR002938">
    <property type="entry name" value="FAD-bd"/>
</dbReference>
<dbReference type="InterPro" id="IPR050493">
    <property type="entry name" value="FAD-dep_Monooxygenase_BioMet"/>
</dbReference>
<comment type="caution">
    <text evidence="7">The sequence shown here is derived from an EMBL/GenBank/DDBJ whole genome shotgun (WGS) entry which is preliminary data.</text>
</comment>
<keyword evidence="8" id="KW-1185">Reference proteome</keyword>
<evidence type="ECO:0000256" key="1">
    <source>
        <dbReference type="ARBA" id="ARBA00001974"/>
    </source>
</evidence>
<protein>
    <submittedName>
        <fullName evidence="7">3-hydroxybenzoate 6-hydroxylase</fullName>
    </submittedName>
</protein>
<keyword evidence="4" id="KW-0560">Oxidoreductase</keyword>
<reference evidence="8" key="1">
    <citation type="journal article" date="2019" name="Int. J. Syst. Evol. Microbiol.">
        <title>The Global Catalogue of Microorganisms (GCM) 10K type strain sequencing project: providing services to taxonomists for standard genome sequencing and annotation.</title>
        <authorList>
            <consortium name="The Broad Institute Genomics Platform"/>
            <consortium name="The Broad Institute Genome Sequencing Center for Infectious Disease"/>
            <person name="Wu L."/>
            <person name="Ma J."/>
        </authorList>
    </citation>
    <scope>NUCLEOTIDE SEQUENCE [LARGE SCALE GENOMIC DNA]</scope>
    <source>
        <strain evidence="8">JCM 14900</strain>
    </source>
</reference>
<evidence type="ECO:0000313" key="7">
    <source>
        <dbReference type="EMBL" id="GAA1936216.1"/>
    </source>
</evidence>
<evidence type="ECO:0000259" key="6">
    <source>
        <dbReference type="Pfam" id="PF01494"/>
    </source>
</evidence>
<organism evidence="7 8">
    <name type="scientific">Microbacterium aoyamense</name>
    <dbReference type="NCBI Taxonomy" id="344166"/>
    <lineage>
        <taxon>Bacteria</taxon>
        <taxon>Bacillati</taxon>
        <taxon>Actinomycetota</taxon>
        <taxon>Actinomycetes</taxon>
        <taxon>Micrococcales</taxon>
        <taxon>Microbacteriaceae</taxon>
        <taxon>Microbacterium</taxon>
    </lineage>
</organism>
<dbReference type="SUPFAM" id="SSF54373">
    <property type="entry name" value="FAD-linked reductases, C-terminal domain"/>
    <property type="match status" value="1"/>
</dbReference>
<evidence type="ECO:0000256" key="3">
    <source>
        <dbReference type="ARBA" id="ARBA00022827"/>
    </source>
</evidence>
<dbReference type="RefSeq" id="WP_248152980.1">
    <property type="nucleotide sequence ID" value="NZ_BAAAOF010000006.1"/>
</dbReference>
<evidence type="ECO:0000256" key="4">
    <source>
        <dbReference type="ARBA" id="ARBA00023002"/>
    </source>
</evidence>
<feature type="domain" description="FAD-binding" evidence="6">
    <location>
        <begin position="14"/>
        <end position="325"/>
    </location>
</feature>
<evidence type="ECO:0000256" key="5">
    <source>
        <dbReference type="ARBA" id="ARBA00023033"/>
    </source>
</evidence>
<keyword evidence="2" id="KW-0285">Flavoprotein</keyword>
<keyword evidence="5" id="KW-0503">Monooxygenase</keyword>
<dbReference type="SUPFAM" id="SSF51905">
    <property type="entry name" value="FAD/NAD(P)-binding domain"/>
    <property type="match status" value="1"/>
</dbReference>
<evidence type="ECO:0000313" key="8">
    <source>
        <dbReference type="Proteomes" id="UP001501343"/>
    </source>
</evidence>
<dbReference type="Gene3D" id="3.50.50.60">
    <property type="entry name" value="FAD/NAD(P)-binding domain"/>
    <property type="match status" value="1"/>
</dbReference>
<dbReference type="PRINTS" id="PR00420">
    <property type="entry name" value="RNGMNOXGNASE"/>
</dbReference>
<accession>A0ABP5B867</accession>
<evidence type="ECO:0000256" key="2">
    <source>
        <dbReference type="ARBA" id="ARBA00022630"/>
    </source>
</evidence>
<name>A0ABP5B867_9MICO</name>
<dbReference type="PANTHER" id="PTHR13789">
    <property type="entry name" value="MONOOXYGENASE"/>
    <property type="match status" value="1"/>
</dbReference>
<proteinExistence type="predicted"/>
<dbReference type="PANTHER" id="PTHR13789:SF318">
    <property type="entry name" value="GERANYLGERANYL DIPHOSPHATE REDUCTASE"/>
    <property type="match status" value="1"/>
</dbReference>
<keyword evidence="3" id="KW-0274">FAD</keyword>
<dbReference type="Proteomes" id="UP001501343">
    <property type="component" value="Unassembled WGS sequence"/>
</dbReference>
<sequence length="395" mass="42381">MKTHDDDVPAVGSALIVGGGIGGLATAVALRRAGVAVTLVEKADEFGEVGAGLQLGPNATRILFGWGLESAIREVAVFPENLIARDALTNEELTRIPLDDAFVGRYGAPYCVIHRTDLHSLLLAEARRLGADLHVATEIVSVDTSAGTARTADGRTYSGDVVIGADGLRSSLRDRLVGDVPVNSGYVAYRGTIAVEDTGPISDDVVVWMAPHGHLVQYPLRRGELLNNVLVFRSDAFARGEEEYGGADELEERFGDCHPVVRRALDFVGKQRRWPLYDRVPTDDWSQGRVVLMGDAAHPMLQYLAQGCCQALEDASALGTIVGHDVAATDVGALFTAERAPRTAEVQSTARAFGDLCHREGDQARARNALLLARGRDDFSTIDWLYAPQSIPATA</sequence>
<gene>
    <name evidence="7" type="ORF">GCM10009775_30140</name>
</gene>